<gene>
    <name evidence="1" type="ORF">FNV43_RR07495</name>
</gene>
<dbReference type="GO" id="GO:0000976">
    <property type="term" value="F:transcription cis-regulatory region binding"/>
    <property type="evidence" value="ECO:0007669"/>
    <property type="project" value="TreeGrafter"/>
</dbReference>
<dbReference type="PANTHER" id="PTHR37243:SF2">
    <property type="entry name" value="NEGATIVE REGULATOR OF SYSTEMIC ACQUIRED RESISTANCE SNI1"/>
    <property type="match status" value="1"/>
</dbReference>
<dbReference type="GO" id="GO:0005634">
    <property type="term" value="C:nucleus"/>
    <property type="evidence" value="ECO:0007669"/>
    <property type="project" value="InterPro"/>
</dbReference>
<keyword evidence="2" id="KW-1185">Reference proteome</keyword>
<proteinExistence type="predicted"/>
<reference evidence="1" key="1">
    <citation type="submission" date="2020-03" db="EMBL/GenBank/DDBJ databases">
        <title>A high-quality chromosome-level genome assembly of a woody plant with both climbing and erect habits, Rhamnella rubrinervis.</title>
        <authorList>
            <person name="Lu Z."/>
            <person name="Yang Y."/>
            <person name="Zhu X."/>
            <person name="Sun Y."/>
        </authorList>
    </citation>
    <scope>NUCLEOTIDE SEQUENCE</scope>
    <source>
        <strain evidence="1">BYM</strain>
        <tissue evidence="1">Leaf</tissue>
    </source>
</reference>
<dbReference type="Proteomes" id="UP000796880">
    <property type="component" value="Unassembled WGS sequence"/>
</dbReference>
<evidence type="ECO:0000313" key="2">
    <source>
        <dbReference type="Proteomes" id="UP000796880"/>
    </source>
</evidence>
<protein>
    <recommendedName>
        <fullName evidence="3">Negative regulator of systemic acquired resistance SNI1</fullName>
    </recommendedName>
</protein>
<name>A0A8K0MN17_9ROSA</name>
<comment type="caution">
    <text evidence="1">The sequence shown here is derived from an EMBL/GenBank/DDBJ whole genome shotgun (WGS) entry which is preliminary data.</text>
</comment>
<dbReference type="GO" id="GO:0030915">
    <property type="term" value="C:Smc5-Smc6 complex"/>
    <property type="evidence" value="ECO:0007669"/>
    <property type="project" value="InterPro"/>
</dbReference>
<accession>A0A8K0MN17</accession>
<dbReference type="GO" id="GO:0045892">
    <property type="term" value="P:negative regulation of DNA-templated transcription"/>
    <property type="evidence" value="ECO:0007669"/>
    <property type="project" value="InterPro"/>
</dbReference>
<dbReference type="PANTHER" id="PTHR37243">
    <property type="entry name" value="NEGATIVE REGULATOR OF SYSTEMIC ACQUIRED RESISTANCE SNI1"/>
    <property type="match status" value="1"/>
</dbReference>
<evidence type="ECO:0008006" key="3">
    <source>
        <dbReference type="Google" id="ProtNLM"/>
    </source>
</evidence>
<dbReference type="GO" id="GO:0006974">
    <property type="term" value="P:DNA damage response"/>
    <property type="evidence" value="ECO:0007669"/>
    <property type="project" value="InterPro"/>
</dbReference>
<dbReference type="GO" id="GO:0010113">
    <property type="term" value="P:negative regulation of systemic acquired resistance"/>
    <property type="evidence" value="ECO:0007669"/>
    <property type="project" value="TreeGrafter"/>
</dbReference>
<organism evidence="1 2">
    <name type="scientific">Rhamnella rubrinervis</name>
    <dbReference type="NCBI Taxonomy" id="2594499"/>
    <lineage>
        <taxon>Eukaryota</taxon>
        <taxon>Viridiplantae</taxon>
        <taxon>Streptophyta</taxon>
        <taxon>Embryophyta</taxon>
        <taxon>Tracheophyta</taxon>
        <taxon>Spermatophyta</taxon>
        <taxon>Magnoliopsida</taxon>
        <taxon>eudicotyledons</taxon>
        <taxon>Gunneridae</taxon>
        <taxon>Pentapetalae</taxon>
        <taxon>rosids</taxon>
        <taxon>fabids</taxon>
        <taxon>Rosales</taxon>
        <taxon>Rhamnaceae</taxon>
        <taxon>rhamnoid group</taxon>
        <taxon>Rhamneae</taxon>
        <taxon>Rhamnella</taxon>
    </lineage>
</organism>
<dbReference type="AlphaFoldDB" id="A0A8K0MN17"/>
<evidence type="ECO:0000313" key="1">
    <source>
        <dbReference type="EMBL" id="KAF3451400.1"/>
    </source>
</evidence>
<sequence>MELCRHSKINGGRLEENILAIVDASEARDTQDADDDRIAFLEAVRATAIVSESRTTPTHKMLQAAFKILSTGKSLELIMTSYQLLHELEKYFPRVYLSKVDESKSDSKDMTDLVVVKEAWSPFILNAEIASSERKAVTDVAGGLVDSSGFYLLIQDIAVVVDEKNFQTCDTKSLGKMLLFQYLVNILECDFLPRNRMYEETMDWILLRESLLNILLASRKLNCKSLLKDCLTIMCKLYQVCALFSDDLIYEENSVEKSARKCDTAVSTALPEVGKNTSIAIQKLITIIMELDKSKNKAEMQGCTTRADGVRTPVVEIILDELTYNTDILHPFLQVFDEPKSKLEVVVQYFWKYISKPSVRTRRSNGSADDTTFSGALKCFSNISSTKSIIRKIGIEEIQLLLVHGFEATLSLPSKQCSDESNSAGNQECRDSSLTEICKNLISAFRSLRSTEQHMEILSNAKEALFVAATILSMKS</sequence>
<dbReference type="EMBL" id="VOIH02000003">
    <property type="protein sequence ID" value="KAF3451400.1"/>
    <property type="molecule type" value="Genomic_DNA"/>
</dbReference>
<dbReference type="OrthoDB" id="1885692at2759"/>
<dbReference type="InterPro" id="IPR034561">
    <property type="entry name" value="SNI1"/>
</dbReference>